<name>A0A7C3AP95_9BACT</name>
<sequence length="67" mass="6845">MTPLAAAGLTPDQARVAALLGRPVAIRLDVRDALVSVLVVVIIGAVIGHLAAQPFLMLPICAACPSF</sequence>
<dbReference type="AlphaFoldDB" id="A0A7C3AP95"/>
<feature type="transmembrane region" description="Helical" evidence="1">
    <location>
        <begin position="33"/>
        <end position="52"/>
    </location>
</feature>
<keyword evidence="1" id="KW-0812">Transmembrane</keyword>
<proteinExistence type="predicted"/>
<keyword evidence="1" id="KW-0472">Membrane</keyword>
<keyword evidence="1" id="KW-1133">Transmembrane helix</keyword>
<gene>
    <name evidence="2" type="ORF">ENP13_00425</name>
</gene>
<organism evidence="2">
    <name type="scientific">Thermorudis sp</name>
    <dbReference type="NCBI Taxonomy" id="1969470"/>
    <lineage>
        <taxon>Bacteria</taxon>
        <taxon>Pseudomonadati</taxon>
        <taxon>Thermomicrobiota</taxon>
        <taxon>Thermomicrobia</taxon>
        <taxon>Thermomicrobia incertae sedis</taxon>
        <taxon>Thermorudis</taxon>
    </lineage>
</organism>
<accession>A0A7C3AP95</accession>
<dbReference type="EMBL" id="DSID01000035">
    <property type="protein sequence ID" value="HEX69701.1"/>
    <property type="molecule type" value="Genomic_DNA"/>
</dbReference>
<reference evidence="2" key="1">
    <citation type="journal article" date="2020" name="mSystems">
        <title>Genome- and Community-Level Interaction Insights into Carbon Utilization and Element Cycling Functions of Hydrothermarchaeota in Hydrothermal Sediment.</title>
        <authorList>
            <person name="Zhou Z."/>
            <person name="Liu Y."/>
            <person name="Xu W."/>
            <person name="Pan J."/>
            <person name="Luo Z.H."/>
            <person name="Li M."/>
        </authorList>
    </citation>
    <scope>NUCLEOTIDE SEQUENCE [LARGE SCALE GENOMIC DNA]</scope>
    <source>
        <strain evidence="2">SpSt-192</strain>
    </source>
</reference>
<protein>
    <submittedName>
        <fullName evidence="2">Uncharacterized protein</fullName>
    </submittedName>
</protein>
<evidence type="ECO:0000256" key="1">
    <source>
        <dbReference type="SAM" id="Phobius"/>
    </source>
</evidence>
<comment type="caution">
    <text evidence="2">The sequence shown here is derived from an EMBL/GenBank/DDBJ whole genome shotgun (WGS) entry which is preliminary data.</text>
</comment>
<evidence type="ECO:0000313" key="2">
    <source>
        <dbReference type="EMBL" id="HEX69701.1"/>
    </source>
</evidence>